<keyword evidence="2 5" id="KW-0812">Transmembrane</keyword>
<dbReference type="KEGG" id="part:PARC_a2942"/>
<feature type="transmembrane region" description="Helical" evidence="5">
    <location>
        <begin position="73"/>
        <end position="91"/>
    </location>
</feature>
<keyword evidence="3 5" id="KW-1133">Transmembrane helix</keyword>
<reference evidence="6 7" key="1">
    <citation type="journal article" date="2012" name="J. Bacteriol.">
        <title>Genome sequences of type strains of seven species of the marine bacterium Pseudoalteromonas.</title>
        <authorList>
            <person name="Xie B.B."/>
            <person name="Shu Y.L."/>
            <person name="Qin Q.L."/>
            <person name="Rong J.C."/>
            <person name="Zhang X.Y."/>
            <person name="Chen X.L."/>
            <person name="Shi M."/>
            <person name="He H.L."/>
            <person name="Zhou B.C."/>
            <person name="Zhang Y.Z."/>
        </authorList>
    </citation>
    <scope>NUCLEOTIDE SEQUENCE [LARGE SCALE GENOMIC DNA]</scope>
    <source>
        <strain evidence="6 7">A 37-1-2</strain>
    </source>
</reference>
<protein>
    <recommendedName>
        <fullName evidence="8">Exfoliative toxin A/B</fullName>
    </recommendedName>
</protein>
<dbReference type="GO" id="GO:0046583">
    <property type="term" value="F:monoatomic cation efflux transmembrane transporter activity"/>
    <property type="evidence" value="ECO:0007669"/>
    <property type="project" value="TreeGrafter"/>
</dbReference>
<dbReference type="PANTHER" id="PTHR37955">
    <property type="entry name" value="TELLURITE RESISTANCE PROTEIN TEHA"/>
    <property type="match status" value="1"/>
</dbReference>
<dbReference type="InterPro" id="IPR052951">
    <property type="entry name" value="Tellurite_res_ion_channel"/>
</dbReference>
<feature type="transmembrane region" description="Helical" evidence="5">
    <location>
        <begin position="220"/>
        <end position="240"/>
    </location>
</feature>
<dbReference type="GO" id="GO:0005886">
    <property type="term" value="C:plasma membrane"/>
    <property type="evidence" value="ECO:0007669"/>
    <property type="project" value="TreeGrafter"/>
</dbReference>
<evidence type="ECO:0000256" key="1">
    <source>
        <dbReference type="ARBA" id="ARBA00004141"/>
    </source>
</evidence>
<dbReference type="CDD" id="cd09325">
    <property type="entry name" value="TDT_C4-dicarb_trans"/>
    <property type="match status" value="1"/>
</dbReference>
<evidence type="ECO:0000256" key="3">
    <source>
        <dbReference type="ARBA" id="ARBA00022989"/>
    </source>
</evidence>
<feature type="transmembrane region" description="Helical" evidence="5">
    <location>
        <begin position="289"/>
        <end position="310"/>
    </location>
</feature>
<dbReference type="InterPro" id="IPR038665">
    <property type="entry name" value="Voltage-dep_anion_channel_sf"/>
</dbReference>
<dbReference type="Pfam" id="PF03595">
    <property type="entry name" value="SLAC1"/>
    <property type="match status" value="1"/>
</dbReference>
<evidence type="ECO:0000256" key="4">
    <source>
        <dbReference type="ARBA" id="ARBA00023136"/>
    </source>
</evidence>
<dbReference type="PANTHER" id="PTHR37955:SF1">
    <property type="entry name" value="DEP DOMAIN-CONTAINING PROTEIN"/>
    <property type="match status" value="1"/>
</dbReference>
<evidence type="ECO:0000256" key="2">
    <source>
        <dbReference type="ARBA" id="ARBA00022692"/>
    </source>
</evidence>
<feature type="transmembrane region" description="Helical" evidence="5">
    <location>
        <begin position="158"/>
        <end position="183"/>
    </location>
</feature>
<dbReference type="InterPro" id="IPR004695">
    <property type="entry name" value="SLAC1/Mae1/Ssu1/TehA"/>
</dbReference>
<dbReference type="Proteomes" id="UP000016505">
    <property type="component" value="Chromosome I"/>
</dbReference>
<evidence type="ECO:0008006" key="8">
    <source>
        <dbReference type="Google" id="ProtNLM"/>
    </source>
</evidence>
<sequence>MFKQFKNKVMGAPTAMAGLALGIASMGWAWENVFNLNSQGQFLGAVLAGVLVLLLAAKFLLHPHLLKADLAHPVAGSVIPTFAMANLVISNSVGQFNSLAGDIMWVLAFVLHLTFLMSFLYQRAKKFNFEDMAPSWFVPPVGIIIADVTFSGNPTLAWLAYSALVIGISTYSIMLPIMFYRFLLALKSDYEIQPTLAILAAPASLTLAGYFHIVANPSLFIVWALFILAIIKTLIVYVLFIKLLRRPFTPSYAAFTFPMVIGATALFKMKDWMQSINLAMPYVDTVNYLATFELIVATAVVGYVSARYFCHFKLSKQRVA</sequence>
<accession>A0A290S6S9</accession>
<feature type="transmembrane region" description="Helical" evidence="5">
    <location>
        <begin position="103"/>
        <end position="121"/>
    </location>
</feature>
<evidence type="ECO:0000256" key="5">
    <source>
        <dbReference type="SAM" id="Phobius"/>
    </source>
</evidence>
<feature type="transmembrane region" description="Helical" evidence="5">
    <location>
        <begin position="252"/>
        <end position="269"/>
    </location>
</feature>
<dbReference type="EMBL" id="CP011025">
    <property type="protein sequence ID" value="ATC87375.1"/>
    <property type="molecule type" value="Genomic_DNA"/>
</dbReference>
<proteinExistence type="predicted"/>
<gene>
    <name evidence="6" type="ORF">PARC_a2942</name>
</gene>
<feature type="transmembrane region" description="Helical" evidence="5">
    <location>
        <begin position="12"/>
        <end position="30"/>
    </location>
</feature>
<organism evidence="6 7">
    <name type="scientific">Pseudoalteromonas arctica A 37-1-2</name>
    <dbReference type="NCBI Taxonomy" id="1117313"/>
    <lineage>
        <taxon>Bacteria</taxon>
        <taxon>Pseudomonadati</taxon>
        <taxon>Pseudomonadota</taxon>
        <taxon>Gammaproteobacteria</taxon>
        <taxon>Alteromonadales</taxon>
        <taxon>Pseudoalteromonadaceae</taxon>
        <taxon>Pseudoalteromonas</taxon>
    </lineage>
</organism>
<dbReference type="AlphaFoldDB" id="A0A290S6S9"/>
<dbReference type="OrthoDB" id="309023at2"/>
<evidence type="ECO:0000313" key="6">
    <source>
        <dbReference type="EMBL" id="ATC87375.1"/>
    </source>
</evidence>
<dbReference type="RefSeq" id="WP_010555344.1">
    <property type="nucleotide sequence ID" value="NZ_CP011025.1"/>
</dbReference>
<name>A0A290S6S9_9GAMM</name>
<feature type="transmembrane region" description="Helical" evidence="5">
    <location>
        <begin position="42"/>
        <end position="61"/>
    </location>
</feature>
<evidence type="ECO:0000313" key="7">
    <source>
        <dbReference type="Proteomes" id="UP000016505"/>
    </source>
</evidence>
<comment type="subcellular location">
    <subcellularLocation>
        <location evidence="1">Membrane</location>
        <topology evidence="1">Multi-pass membrane protein</topology>
    </subcellularLocation>
</comment>
<feature type="transmembrane region" description="Helical" evidence="5">
    <location>
        <begin position="133"/>
        <end position="152"/>
    </location>
</feature>
<dbReference type="Gene3D" id="1.50.10.150">
    <property type="entry name" value="Voltage-dependent anion channel"/>
    <property type="match status" value="1"/>
</dbReference>
<feature type="transmembrane region" description="Helical" evidence="5">
    <location>
        <begin position="195"/>
        <end position="214"/>
    </location>
</feature>
<keyword evidence="4 5" id="KW-0472">Membrane</keyword>